<feature type="non-terminal residue" evidence="1">
    <location>
        <position position="1"/>
    </location>
</feature>
<accession>A0ABV6YMC5</accession>
<keyword evidence="2" id="KW-1185">Reference proteome</keyword>
<dbReference type="SUPFAM" id="SSF51126">
    <property type="entry name" value="Pectin lyase-like"/>
    <property type="match status" value="1"/>
</dbReference>
<dbReference type="InterPro" id="IPR011050">
    <property type="entry name" value="Pectin_lyase_fold/virulence"/>
</dbReference>
<dbReference type="InterPro" id="IPR000200">
    <property type="entry name" value="Peptidase_C10"/>
</dbReference>
<protein>
    <submittedName>
        <fullName evidence="1">C10 family peptidase</fullName>
    </submittedName>
</protein>
<dbReference type="EMBL" id="JBHPKH010000128">
    <property type="protein sequence ID" value="MFC1573334.1"/>
    <property type="molecule type" value="Genomic_DNA"/>
</dbReference>
<organism evidence="1 2">
    <name type="scientific">Eiseniibacteriota bacterium</name>
    <dbReference type="NCBI Taxonomy" id="2212470"/>
    <lineage>
        <taxon>Bacteria</taxon>
        <taxon>Candidatus Eiseniibacteriota</taxon>
    </lineage>
</organism>
<sequence>SPRGTYDHRNPNCAAVLHEIATRTRYLRNATAQGSPELDPYRADLHSRTLFWDELVAGQCPEAYLREPERLRTIPDSMSLRLSSDWHQNPPYNHDCPELTPGGNDHCKVGCVATAMAQIMYYWKWPPTGEGVNDVTYVYRWRSDWDEKPLATDPGIPGGWAGRLVWSSSDRLLCMNGYWDETVYEEAQTFSSDADYLDALEYLWDRLTPAESIYSVDFGSATYDWSLLEDVHGGSPDPGDAEVAKLSYHCGVSTDMDYGLYGSWTLTWGEVNRAFKNYWRYDDDADYDLFWDDDDIIEEITWLRPVHVSGVSRGWRGHAWVVLGYNTLCDPGPQFKVNMGWDGSAVDTWYTRDNMPGGFSSWQMNSAYIAPEGVVRFVGASWSGDGSPNDPYENISEAVAQAPDHTTLIFCAGSVNTFSGGPLIVGRPFTLRGRDVVIRAGE</sequence>
<reference evidence="1 2" key="1">
    <citation type="submission" date="2024-09" db="EMBL/GenBank/DDBJ databases">
        <authorList>
            <person name="D'Angelo T."/>
        </authorList>
    </citation>
    <scope>NUCLEOTIDE SEQUENCE [LARGE SCALE GENOMIC DNA]</scope>
    <source>
        <strain evidence="1">SAG AM-320-E07</strain>
    </source>
</reference>
<dbReference type="Pfam" id="PF01640">
    <property type="entry name" value="Peptidase_C10"/>
    <property type="match status" value="2"/>
</dbReference>
<dbReference type="InterPro" id="IPR038765">
    <property type="entry name" value="Papain-like_cys_pep_sf"/>
</dbReference>
<proteinExistence type="predicted"/>
<name>A0ABV6YMC5_UNCEI</name>
<dbReference type="Proteomes" id="UP001593833">
    <property type="component" value="Unassembled WGS sequence"/>
</dbReference>
<dbReference type="InterPro" id="IPR044934">
    <property type="entry name" value="Streptopain_sf"/>
</dbReference>
<comment type="caution">
    <text evidence="1">The sequence shown here is derived from an EMBL/GenBank/DDBJ whole genome shotgun (WGS) entry which is preliminary data.</text>
</comment>
<gene>
    <name evidence="1" type="ORF">ACFL6M_07025</name>
</gene>
<dbReference type="Gene3D" id="3.90.70.50">
    <property type="entry name" value="Peptidase C10, streptopain"/>
    <property type="match status" value="2"/>
</dbReference>
<dbReference type="SUPFAM" id="SSF54001">
    <property type="entry name" value="Cysteine proteinases"/>
    <property type="match status" value="2"/>
</dbReference>
<evidence type="ECO:0000313" key="1">
    <source>
        <dbReference type="EMBL" id="MFC1573334.1"/>
    </source>
</evidence>
<evidence type="ECO:0000313" key="2">
    <source>
        <dbReference type="Proteomes" id="UP001593833"/>
    </source>
</evidence>